<keyword evidence="2" id="KW-1185">Reference proteome</keyword>
<accession>A0AAN9MX07</accession>
<dbReference type="EMBL" id="JAYMYQ010000001">
    <property type="protein sequence ID" value="KAK7362594.1"/>
    <property type="molecule type" value="Genomic_DNA"/>
</dbReference>
<dbReference type="AlphaFoldDB" id="A0AAN9MX07"/>
<evidence type="ECO:0000313" key="2">
    <source>
        <dbReference type="Proteomes" id="UP001367508"/>
    </source>
</evidence>
<name>A0AAN9MX07_CANGL</name>
<dbReference type="Proteomes" id="UP001367508">
    <property type="component" value="Unassembled WGS sequence"/>
</dbReference>
<protein>
    <submittedName>
        <fullName evidence="1">Uncharacterized protein</fullName>
    </submittedName>
</protein>
<proteinExistence type="predicted"/>
<sequence length="75" mass="8685">MLRYGLTGGLSVQHIQLHQGDISQTYWFCYLGGKEGTQGLTVQHIGSLIHVRSPNAEPEFWFRSRRLKWHSVLNF</sequence>
<comment type="caution">
    <text evidence="1">The sequence shown here is derived from an EMBL/GenBank/DDBJ whole genome shotgun (WGS) entry which is preliminary data.</text>
</comment>
<evidence type="ECO:0000313" key="1">
    <source>
        <dbReference type="EMBL" id="KAK7362594.1"/>
    </source>
</evidence>
<organism evidence="1 2">
    <name type="scientific">Canavalia gladiata</name>
    <name type="common">Sword bean</name>
    <name type="synonym">Dolichos gladiatus</name>
    <dbReference type="NCBI Taxonomy" id="3824"/>
    <lineage>
        <taxon>Eukaryota</taxon>
        <taxon>Viridiplantae</taxon>
        <taxon>Streptophyta</taxon>
        <taxon>Embryophyta</taxon>
        <taxon>Tracheophyta</taxon>
        <taxon>Spermatophyta</taxon>
        <taxon>Magnoliopsida</taxon>
        <taxon>eudicotyledons</taxon>
        <taxon>Gunneridae</taxon>
        <taxon>Pentapetalae</taxon>
        <taxon>rosids</taxon>
        <taxon>fabids</taxon>
        <taxon>Fabales</taxon>
        <taxon>Fabaceae</taxon>
        <taxon>Papilionoideae</taxon>
        <taxon>50 kb inversion clade</taxon>
        <taxon>NPAAA clade</taxon>
        <taxon>indigoferoid/millettioid clade</taxon>
        <taxon>Phaseoleae</taxon>
        <taxon>Canavalia</taxon>
    </lineage>
</organism>
<reference evidence="1 2" key="1">
    <citation type="submission" date="2024-01" db="EMBL/GenBank/DDBJ databases">
        <title>The genomes of 5 underutilized Papilionoideae crops provide insights into root nodulation and disease resistanc.</title>
        <authorList>
            <person name="Jiang F."/>
        </authorList>
    </citation>
    <scope>NUCLEOTIDE SEQUENCE [LARGE SCALE GENOMIC DNA]</scope>
    <source>
        <strain evidence="1">LVBAO_FW01</strain>
        <tissue evidence="1">Leaves</tissue>
    </source>
</reference>
<gene>
    <name evidence="1" type="ORF">VNO77_04711</name>
</gene>